<organism evidence="2 4">
    <name type="scientific">Azospirillum argentinense</name>
    <dbReference type="NCBI Taxonomy" id="2970906"/>
    <lineage>
        <taxon>Bacteria</taxon>
        <taxon>Pseudomonadati</taxon>
        <taxon>Pseudomonadota</taxon>
        <taxon>Alphaproteobacteria</taxon>
        <taxon>Rhodospirillales</taxon>
        <taxon>Azospirillaceae</taxon>
        <taxon>Azospirillum</taxon>
    </lineage>
</organism>
<feature type="region of interest" description="Disordered" evidence="1">
    <location>
        <begin position="1"/>
        <end position="20"/>
    </location>
</feature>
<accession>A0A060DF19</accession>
<dbReference type="EMBL" id="CP007793">
    <property type="protein sequence ID" value="AIB11300.1"/>
    <property type="molecule type" value="Genomic_DNA"/>
</dbReference>
<dbReference type="Proteomes" id="UP000027186">
    <property type="component" value="Chromosome"/>
</dbReference>
<gene>
    <name evidence="2" type="ORF">ABAZ39_04580</name>
    <name evidence="3" type="ORF">C1S70_12890</name>
</gene>
<feature type="compositionally biased region" description="Polar residues" evidence="1">
    <location>
        <begin position="10"/>
        <end position="20"/>
    </location>
</feature>
<reference evidence="3 5" key="2">
    <citation type="submission" date="2018-01" db="EMBL/GenBank/DDBJ databases">
        <title>Whole genome sequence of Azospirillum brasilense REC3 isolated from strawberry roots.</title>
        <authorList>
            <person name="Fontana C.A."/>
            <person name="Salazar S.M."/>
            <person name="Bassi D."/>
            <person name="Puglisi E."/>
            <person name="Lovaisa N.C."/>
            <person name="Toffoli L.M."/>
            <person name="Pedraza R."/>
            <person name="Cocconcelli P.S."/>
        </authorList>
    </citation>
    <scope>NUCLEOTIDE SEQUENCE [LARGE SCALE GENOMIC DNA]</scope>
    <source>
        <strain evidence="3 5">REC3</strain>
    </source>
</reference>
<proteinExistence type="predicted"/>
<evidence type="ECO:0000313" key="3">
    <source>
        <dbReference type="EMBL" id="PNQ98370.1"/>
    </source>
</evidence>
<accession>A0A2K1G0P7</accession>
<protein>
    <submittedName>
        <fullName evidence="2">Uncharacterized protein</fullName>
    </submittedName>
</protein>
<dbReference type="EMBL" id="POWG01000012">
    <property type="protein sequence ID" value="PNQ98370.1"/>
    <property type="molecule type" value="Genomic_DNA"/>
</dbReference>
<evidence type="ECO:0000313" key="4">
    <source>
        <dbReference type="Proteomes" id="UP000027186"/>
    </source>
</evidence>
<sequence>MSFASHEADMSSNPTYPNATWTKEDSLTYAVELDGRRVDLRYEASGFQSGWAVYAGDELVERCSELMQARGLALAIASKGP</sequence>
<evidence type="ECO:0000313" key="5">
    <source>
        <dbReference type="Proteomes" id="UP000236268"/>
    </source>
</evidence>
<dbReference type="KEGG" id="abq:ABAZ39_04580"/>
<dbReference type="AlphaFoldDB" id="A0A060DF19"/>
<reference evidence="2 4" key="1">
    <citation type="journal article" date="2014" name="Genome Announc.">
        <title>Complete Genome Sequence of the Model Rhizosphere Strain Azospirillum brasilense Az39, Successfully Applied in Agriculture.</title>
        <authorList>
            <person name="Rivera D."/>
            <person name="Revale S."/>
            <person name="Molina R."/>
            <person name="Gualpa J."/>
            <person name="Puente M."/>
            <person name="Maroniche G."/>
            <person name="Paris G."/>
            <person name="Baker D."/>
            <person name="Clavijo B."/>
            <person name="McLay K."/>
            <person name="Spaepen S."/>
            <person name="Perticari A."/>
            <person name="Vazquez M."/>
            <person name="Wisniewski-Dye F."/>
            <person name="Watkins C."/>
            <person name="Martinez-Abarca F."/>
            <person name="Vanderleyden J."/>
            <person name="Cassan F."/>
        </authorList>
    </citation>
    <scope>NUCLEOTIDE SEQUENCE [LARGE SCALE GENOMIC DNA]</scope>
    <source>
        <strain evidence="2 4">Az39</strain>
    </source>
</reference>
<name>A0A060DF19_9PROT</name>
<evidence type="ECO:0000256" key="1">
    <source>
        <dbReference type="SAM" id="MobiDB-lite"/>
    </source>
</evidence>
<dbReference type="Proteomes" id="UP000236268">
    <property type="component" value="Unassembled WGS sequence"/>
</dbReference>
<evidence type="ECO:0000313" key="2">
    <source>
        <dbReference type="EMBL" id="AIB11300.1"/>
    </source>
</evidence>